<evidence type="ECO:0000313" key="5">
    <source>
        <dbReference type="EMBL" id="MBK4216940.1"/>
    </source>
</evidence>
<dbReference type="PANTHER" id="PTHR43156">
    <property type="entry name" value="STAGE II SPORULATION PROTEIN E-RELATED"/>
    <property type="match status" value="1"/>
</dbReference>
<dbReference type="CDD" id="cd00156">
    <property type="entry name" value="REC"/>
    <property type="match status" value="1"/>
</dbReference>
<evidence type="ECO:0000259" key="4">
    <source>
        <dbReference type="PROSITE" id="PS50110"/>
    </source>
</evidence>
<proteinExistence type="predicted"/>
<dbReference type="GO" id="GO:0000160">
    <property type="term" value="P:phosphorelay signal transduction system"/>
    <property type="evidence" value="ECO:0007669"/>
    <property type="project" value="InterPro"/>
</dbReference>
<dbReference type="Proteomes" id="UP000640485">
    <property type="component" value="Unassembled WGS sequence"/>
</dbReference>
<dbReference type="Gene3D" id="3.60.40.10">
    <property type="entry name" value="PPM-type phosphatase domain"/>
    <property type="match status" value="1"/>
</dbReference>
<dbReference type="EMBL" id="JAEPRQ010000005">
    <property type="protein sequence ID" value="MBK4216940.1"/>
    <property type="molecule type" value="Genomic_DNA"/>
</dbReference>
<dbReference type="InterPro" id="IPR001932">
    <property type="entry name" value="PPM-type_phosphatase-like_dom"/>
</dbReference>
<dbReference type="PANTHER" id="PTHR43156:SF2">
    <property type="entry name" value="STAGE II SPORULATION PROTEIN E"/>
    <property type="match status" value="1"/>
</dbReference>
<dbReference type="RefSeq" id="WP_200687338.1">
    <property type="nucleotide sequence ID" value="NZ_JAEPRQ010000005.1"/>
</dbReference>
<organism evidence="5 6">
    <name type="scientific">Paracoccus caeni</name>
    <dbReference type="NCBI Taxonomy" id="657651"/>
    <lineage>
        <taxon>Bacteria</taxon>
        <taxon>Pseudomonadati</taxon>
        <taxon>Pseudomonadota</taxon>
        <taxon>Alphaproteobacteria</taxon>
        <taxon>Rhodobacterales</taxon>
        <taxon>Paracoccaceae</taxon>
        <taxon>Paracoccus</taxon>
    </lineage>
</organism>
<evidence type="ECO:0000256" key="3">
    <source>
        <dbReference type="SAM" id="Coils"/>
    </source>
</evidence>
<keyword evidence="2" id="KW-0597">Phosphoprotein</keyword>
<feature type="coiled-coil region" evidence="3">
    <location>
        <begin position="133"/>
        <end position="170"/>
    </location>
</feature>
<keyword evidence="3" id="KW-0175">Coiled coil</keyword>
<dbReference type="AlphaFoldDB" id="A0A934SGD5"/>
<dbReference type="SUPFAM" id="SSF52172">
    <property type="entry name" value="CheY-like"/>
    <property type="match status" value="1"/>
</dbReference>
<feature type="domain" description="Response regulatory" evidence="4">
    <location>
        <begin position="11"/>
        <end position="127"/>
    </location>
</feature>
<dbReference type="InterPro" id="IPR011006">
    <property type="entry name" value="CheY-like_superfamily"/>
</dbReference>
<dbReference type="Pfam" id="PF00072">
    <property type="entry name" value="Response_reg"/>
    <property type="match status" value="1"/>
</dbReference>
<comment type="caution">
    <text evidence="5">The sequence shown here is derived from an EMBL/GenBank/DDBJ whole genome shotgun (WGS) entry which is preliminary data.</text>
</comment>
<keyword evidence="6" id="KW-1185">Reference proteome</keyword>
<dbReference type="PROSITE" id="PS50110">
    <property type="entry name" value="RESPONSE_REGULATORY"/>
    <property type="match status" value="1"/>
</dbReference>
<protein>
    <submittedName>
        <fullName evidence="5">Fused response regulator/phosphatase</fullName>
    </submittedName>
</protein>
<name>A0A934SGD5_9RHOB</name>
<feature type="modified residue" description="4-aspartylphosphate" evidence="2">
    <location>
        <position position="60"/>
    </location>
</feature>
<gene>
    <name evidence="5" type="ORF">JJJ17_13465</name>
</gene>
<sequence length="418" mass="46015">MTKTAPDNVRTVLLVDDNADRRHLLRSQLSASGYNVLQADSGAEALSMARRVDPDFLVADWDLPGLTGPELYLAFRDLPRKSYGYVILMTYARAHSEIARVLEIGVNDVLTTPIAPFQLLTRLMAGERVLRIESELRDSNARLNETLQTLRQAQDAMERDMRDARKLQQGLVRERTGRFGQMHMSVLLRPAGHIGGDLVGFFPIGKDRVGLYALDVSGHGVAAALLTAQLSVHLSGSSEQNVALRAAQTNSAAAPPSSLAHFFNNMMLEEMRTDTYFTMVYGELNHVTGRMNMVLAGHPLPLLHRKSGEIESLGIGGMPIGLMENPVFDEIEVQLEPGDRLLLCSDGIVEAQDRNGTLLGDKGLNAIMHTNAYLSGHSFLESMAWSVSEFCNGERQDDISALLIEYQGSGEQVAFPRR</sequence>
<dbReference type="InterPro" id="IPR052016">
    <property type="entry name" value="Bact_Sigma-Reg"/>
</dbReference>
<dbReference type="InterPro" id="IPR036457">
    <property type="entry name" value="PPM-type-like_dom_sf"/>
</dbReference>
<dbReference type="SMART" id="SM00331">
    <property type="entry name" value="PP2C_SIG"/>
    <property type="match status" value="1"/>
</dbReference>
<dbReference type="SMART" id="SM00448">
    <property type="entry name" value="REC"/>
    <property type="match status" value="1"/>
</dbReference>
<dbReference type="SUPFAM" id="SSF81606">
    <property type="entry name" value="PP2C-like"/>
    <property type="match status" value="1"/>
</dbReference>
<dbReference type="Gene3D" id="3.40.50.2300">
    <property type="match status" value="1"/>
</dbReference>
<evidence type="ECO:0000256" key="1">
    <source>
        <dbReference type="ARBA" id="ARBA00022801"/>
    </source>
</evidence>
<keyword evidence="1" id="KW-0378">Hydrolase</keyword>
<evidence type="ECO:0000313" key="6">
    <source>
        <dbReference type="Proteomes" id="UP000640485"/>
    </source>
</evidence>
<dbReference type="Pfam" id="PF07228">
    <property type="entry name" value="SpoIIE"/>
    <property type="match status" value="1"/>
</dbReference>
<evidence type="ECO:0000256" key="2">
    <source>
        <dbReference type="PROSITE-ProRule" id="PRU00169"/>
    </source>
</evidence>
<dbReference type="GO" id="GO:0016791">
    <property type="term" value="F:phosphatase activity"/>
    <property type="evidence" value="ECO:0007669"/>
    <property type="project" value="TreeGrafter"/>
</dbReference>
<accession>A0A934SGD5</accession>
<reference evidence="5" key="1">
    <citation type="submission" date="2021-01" db="EMBL/GenBank/DDBJ databases">
        <title>Paracoccus amoyensis sp. nov., isolated from the surface seawater along the coast of Xiamen Island, China.</title>
        <authorList>
            <person name="Lyu L."/>
        </authorList>
    </citation>
    <scope>NUCLEOTIDE SEQUENCE</scope>
    <source>
        <strain evidence="5">MJ17</strain>
    </source>
</reference>
<dbReference type="InterPro" id="IPR001789">
    <property type="entry name" value="Sig_transdc_resp-reg_receiver"/>
</dbReference>